<sequence>MALDLGRNIRRRLTFALGFIFFCAPCLPHGTMTDGTWSDDDGRCARRYLGVVCDDTQRSC</sequence>
<reference evidence="2 3" key="1">
    <citation type="submission" date="2018-02" db="EMBL/GenBank/DDBJ databases">
        <title>The genomes of Aspergillus section Nigri reveals drivers in fungal speciation.</title>
        <authorList>
            <consortium name="DOE Joint Genome Institute"/>
            <person name="Vesth T.C."/>
            <person name="Nybo J."/>
            <person name="Theobald S."/>
            <person name="Brandl J."/>
            <person name="Frisvad J.C."/>
            <person name="Nielsen K.F."/>
            <person name="Lyhne E.K."/>
            <person name="Kogle M.E."/>
            <person name="Kuo A."/>
            <person name="Riley R."/>
            <person name="Clum A."/>
            <person name="Nolan M."/>
            <person name="Lipzen A."/>
            <person name="Salamov A."/>
            <person name="Henrissat B."/>
            <person name="Wiebenga A."/>
            <person name="De vries R.P."/>
            <person name="Grigoriev I.V."/>
            <person name="Mortensen U.H."/>
            <person name="Andersen M.R."/>
            <person name="Baker S.E."/>
        </authorList>
    </citation>
    <scope>NUCLEOTIDE SEQUENCE [LARGE SCALE GENOMIC DNA]</scope>
    <source>
        <strain evidence="2 3">CBS 112811</strain>
    </source>
</reference>
<protein>
    <submittedName>
        <fullName evidence="2">Uncharacterized protein</fullName>
    </submittedName>
</protein>
<evidence type="ECO:0000256" key="1">
    <source>
        <dbReference type="SAM" id="SignalP"/>
    </source>
</evidence>
<proteinExistence type="predicted"/>
<dbReference type="Proteomes" id="UP000249526">
    <property type="component" value="Unassembled WGS sequence"/>
</dbReference>
<dbReference type="AlphaFoldDB" id="A0A8G1VJK4"/>
<dbReference type="EMBL" id="KZ825068">
    <property type="protein sequence ID" value="RAH55521.1"/>
    <property type="molecule type" value="Genomic_DNA"/>
</dbReference>
<evidence type="ECO:0000313" key="2">
    <source>
        <dbReference type="EMBL" id="RAH55521.1"/>
    </source>
</evidence>
<name>A0A8G1VJK4_9EURO</name>
<keyword evidence="3" id="KW-1185">Reference proteome</keyword>
<organism evidence="2 3">
    <name type="scientific">Aspergillus piperis CBS 112811</name>
    <dbReference type="NCBI Taxonomy" id="1448313"/>
    <lineage>
        <taxon>Eukaryota</taxon>
        <taxon>Fungi</taxon>
        <taxon>Dikarya</taxon>
        <taxon>Ascomycota</taxon>
        <taxon>Pezizomycotina</taxon>
        <taxon>Eurotiomycetes</taxon>
        <taxon>Eurotiomycetidae</taxon>
        <taxon>Eurotiales</taxon>
        <taxon>Aspergillaceae</taxon>
        <taxon>Aspergillus</taxon>
        <taxon>Aspergillus subgen. Circumdati</taxon>
    </lineage>
</organism>
<feature type="signal peptide" evidence="1">
    <location>
        <begin position="1"/>
        <end position="28"/>
    </location>
</feature>
<dbReference type="GeneID" id="37168625"/>
<accession>A0A8G1VJK4</accession>
<keyword evidence="1" id="KW-0732">Signal</keyword>
<evidence type="ECO:0000313" key="3">
    <source>
        <dbReference type="Proteomes" id="UP000249526"/>
    </source>
</evidence>
<feature type="chain" id="PRO_5034064868" evidence="1">
    <location>
        <begin position="29"/>
        <end position="60"/>
    </location>
</feature>
<gene>
    <name evidence="2" type="ORF">BO85DRAFT_521888</name>
</gene>
<dbReference type="RefSeq" id="XP_025513443.1">
    <property type="nucleotide sequence ID" value="XM_025665223.1"/>
</dbReference>